<gene>
    <name evidence="2" type="ORF">ACJMK2_024324</name>
</gene>
<accession>A0ABD3T7B9</accession>
<protein>
    <submittedName>
        <fullName evidence="2">Uncharacterized protein</fullName>
    </submittedName>
</protein>
<evidence type="ECO:0000313" key="3">
    <source>
        <dbReference type="Proteomes" id="UP001634394"/>
    </source>
</evidence>
<feature type="non-terminal residue" evidence="2">
    <location>
        <position position="1"/>
    </location>
</feature>
<evidence type="ECO:0000256" key="1">
    <source>
        <dbReference type="SAM" id="MobiDB-lite"/>
    </source>
</evidence>
<reference evidence="2 3" key="1">
    <citation type="submission" date="2024-11" db="EMBL/GenBank/DDBJ databases">
        <title>Chromosome-level genome assembly of the freshwater bivalve Anodonta woodiana.</title>
        <authorList>
            <person name="Chen X."/>
        </authorList>
    </citation>
    <scope>NUCLEOTIDE SEQUENCE [LARGE SCALE GENOMIC DNA]</scope>
    <source>
        <strain evidence="2">MN2024</strain>
        <tissue evidence="2">Gills</tissue>
    </source>
</reference>
<evidence type="ECO:0000313" key="2">
    <source>
        <dbReference type="EMBL" id="KAL3832707.1"/>
    </source>
</evidence>
<dbReference type="AlphaFoldDB" id="A0ABD3T7B9"/>
<name>A0ABD3T7B9_SINWO</name>
<organism evidence="2 3">
    <name type="scientific">Sinanodonta woodiana</name>
    <name type="common">Chinese pond mussel</name>
    <name type="synonym">Anodonta woodiana</name>
    <dbReference type="NCBI Taxonomy" id="1069815"/>
    <lineage>
        <taxon>Eukaryota</taxon>
        <taxon>Metazoa</taxon>
        <taxon>Spiralia</taxon>
        <taxon>Lophotrochozoa</taxon>
        <taxon>Mollusca</taxon>
        <taxon>Bivalvia</taxon>
        <taxon>Autobranchia</taxon>
        <taxon>Heteroconchia</taxon>
        <taxon>Palaeoheterodonta</taxon>
        <taxon>Unionida</taxon>
        <taxon>Unionoidea</taxon>
        <taxon>Unionidae</taxon>
        <taxon>Unioninae</taxon>
        <taxon>Sinanodonta</taxon>
    </lineage>
</organism>
<proteinExistence type="predicted"/>
<dbReference type="Proteomes" id="UP001634394">
    <property type="component" value="Unassembled WGS sequence"/>
</dbReference>
<keyword evidence="3" id="KW-1185">Reference proteome</keyword>
<dbReference type="EMBL" id="JBJQND010000019">
    <property type="protein sequence ID" value="KAL3832707.1"/>
    <property type="molecule type" value="Genomic_DNA"/>
</dbReference>
<feature type="region of interest" description="Disordered" evidence="1">
    <location>
        <begin position="44"/>
        <end position="63"/>
    </location>
</feature>
<comment type="caution">
    <text evidence="2">The sequence shown here is derived from an EMBL/GenBank/DDBJ whole genome shotgun (WGS) entry which is preliminary data.</text>
</comment>
<sequence length="63" mass="7611">SWDPSDHLHWSRAAIPDRSKFNRKSHHLDCFLELSLKEIKRMQPQQSKKQYQFMPHSHLSLAR</sequence>